<gene>
    <name evidence="2" type="ORF">J2X01_001861</name>
</gene>
<comment type="caution">
    <text evidence="2">The sequence shown here is derived from an EMBL/GenBank/DDBJ whole genome shotgun (WGS) entry which is preliminary data.</text>
</comment>
<keyword evidence="1" id="KW-0812">Transmembrane</keyword>
<keyword evidence="1" id="KW-0472">Membrane</keyword>
<reference evidence="2 3" key="1">
    <citation type="submission" date="2023-07" db="EMBL/GenBank/DDBJ databases">
        <title>Sorghum-associated microbial communities from plants grown in Nebraska, USA.</title>
        <authorList>
            <person name="Schachtman D."/>
        </authorList>
    </citation>
    <scope>NUCLEOTIDE SEQUENCE [LARGE SCALE GENOMIC DNA]</scope>
    <source>
        <strain evidence="2 3">BE167</strain>
    </source>
</reference>
<evidence type="ECO:0000256" key="1">
    <source>
        <dbReference type="SAM" id="Phobius"/>
    </source>
</evidence>
<accession>A0ABU1UBJ3</accession>
<evidence type="ECO:0000313" key="2">
    <source>
        <dbReference type="EMBL" id="MDR7082572.1"/>
    </source>
</evidence>
<feature type="transmembrane region" description="Helical" evidence="1">
    <location>
        <begin position="14"/>
        <end position="35"/>
    </location>
</feature>
<name>A0ABU1UBJ3_9MICC</name>
<feature type="transmembrane region" description="Helical" evidence="1">
    <location>
        <begin position="41"/>
        <end position="59"/>
    </location>
</feature>
<dbReference type="EMBL" id="JAVDVQ010000006">
    <property type="protein sequence ID" value="MDR7082572.1"/>
    <property type="molecule type" value="Genomic_DNA"/>
</dbReference>
<proteinExistence type="predicted"/>
<keyword evidence="1" id="KW-1133">Transmembrane helix</keyword>
<dbReference type="RefSeq" id="WP_310055998.1">
    <property type="nucleotide sequence ID" value="NZ_JAVDVQ010000006.1"/>
</dbReference>
<keyword evidence="3" id="KW-1185">Reference proteome</keyword>
<dbReference type="Proteomes" id="UP001252243">
    <property type="component" value="Unassembled WGS sequence"/>
</dbReference>
<protein>
    <submittedName>
        <fullName evidence="2">Membrane protein YdbS with pleckstrin-like domain</fullName>
    </submittedName>
</protein>
<evidence type="ECO:0000313" key="3">
    <source>
        <dbReference type="Proteomes" id="UP001252243"/>
    </source>
</evidence>
<sequence length="66" mass="7357">MSVDPGPRSWFERAIGACMSVLLAVVALYCATQVLQSILPFLIACVGVVAIIWAVWAVIQYRRNRY</sequence>
<organism evidence="2 3">
    <name type="scientific">Arthrobacter ginsengisoli</name>
    <dbReference type="NCBI Taxonomy" id="1356565"/>
    <lineage>
        <taxon>Bacteria</taxon>
        <taxon>Bacillati</taxon>
        <taxon>Actinomycetota</taxon>
        <taxon>Actinomycetes</taxon>
        <taxon>Micrococcales</taxon>
        <taxon>Micrococcaceae</taxon>
        <taxon>Arthrobacter</taxon>
    </lineage>
</organism>